<feature type="transmembrane region" description="Helical" evidence="9">
    <location>
        <begin position="911"/>
        <end position="930"/>
    </location>
</feature>
<dbReference type="InterPro" id="IPR022813">
    <property type="entry name" value="SecD/SecF_arch_bac"/>
</dbReference>
<dbReference type="PANTHER" id="PTHR30081:SF1">
    <property type="entry name" value="PROTEIN TRANSLOCASE SUBUNIT SECD"/>
    <property type="match status" value="1"/>
</dbReference>
<keyword evidence="3" id="KW-1003">Cell membrane</keyword>
<protein>
    <submittedName>
        <fullName evidence="12">Protein export</fullName>
    </submittedName>
</protein>
<feature type="domain" description="SecDF P1 head subdomain" evidence="11">
    <location>
        <begin position="761"/>
        <end position="887"/>
    </location>
</feature>
<keyword evidence="5" id="KW-0653">Protein transport</keyword>
<dbReference type="Gene3D" id="3.30.1360.200">
    <property type="match status" value="1"/>
</dbReference>
<feature type="transmembrane region" description="Helical" evidence="9">
    <location>
        <begin position="1039"/>
        <end position="1062"/>
    </location>
</feature>
<dbReference type="InterPro" id="IPR005665">
    <property type="entry name" value="SecF_bac"/>
</dbReference>
<evidence type="ECO:0000256" key="2">
    <source>
        <dbReference type="ARBA" id="ARBA00022448"/>
    </source>
</evidence>
<keyword evidence="8 9" id="KW-0472">Membrane</keyword>
<name>A0A0F7WZ28_CHLPN</name>
<gene>
    <name evidence="12" type="ORF">BN1224_DC9_BU_00030</name>
</gene>
<dbReference type="InterPro" id="IPR022645">
    <property type="entry name" value="SecD/SecF_bac"/>
</dbReference>
<evidence type="ECO:0000313" key="12">
    <source>
        <dbReference type="EMBL" id="CRI42678.1"/>
    </source>
</evidence>
<dbReference type="GO" id="GO:0015450">
    <property type="term" value="F:protein-transporting ATPase activity"/>
    <property type="evidence" value="ECO:0007669"/>
    <property type="project" value="InterPro"/>
</dbReference>
<evidence type="ECO:0000256" key="9">
    <source>
        <dbReference type="SAM" id="Phobius"/>
    </source>
</evidence>
<feature type="transmembrane region" description="Helical" evidence="9">
    <location>
        <begin position="1368"/>
        <end position="1395"/>
    </location>
</feature>
<accession>A0A0F7WZ28</accession>
<proteinExistence type="predicted"/>
<feature type="transmembrane region" description="Helical" evidence="9">
    <location>
        <begin position="961"/>
        <end position="982"/>
    </location>
</feature>
<evidence type="ECO:0000256" key="5">
    <source>
        <dbReference type="ARBA" id="ARBA00022927"/>
    </source>
</evidence>
<feature type="transmembrane region" description="Helical" evidence="9">
    <location>
        <begin position="1234"/>
        <end position="1253"/>
    </location>
</feature>
<feature type="transmembrane region" description="Helical" evidence="9">
    <location>
        <begin position="1343"/>
        <end position="1362"/>
    </location>
</feature>
<dbReference type="GO" id="GO:0006886">
    <property type="term" value="P:intracellular protein transport"/>
    <property type="evidence" value="ECO:0007669"/>
    <property type="project" value="InterPro"/>
</dbReference>
<evidence type="ECO:0000256" key="8">
    <source>
        <dbReference type="ARBA" id="ARBA00023136"/>
    </source>
</evidence>
<reference evidence="12" key="1">
    <citation type="submission" date="2015-05" db="EMBL/GenBank/DDBJ databases">
        <authorList>
            <person name="Rattei Thomas"/>
        </authorList>
    </citation>
    <scope>NUCLEOTIDE SEQUENCE</scope>
    <source>
        <strain evidence="12">DC9</strain>
    </source>
</reference>
<dbReference type="NCBIfam" id="NF009540">
    <property type="entry name" value="PRK12911.1"/>
    <property type="match status" value="1"/>
</dbReference>
<feature type="transmembrane region" description="Helical" evidence="9">
    <location>
        <begin position="935"/>
        <end position="955"/>
    </location>
</feature>
<dbReference type="InterPro" id="IPR005791">
    <property type="entry name" value="SecD"/>
</dbReference>
<dbReference type="NCBIfam" id="TIGR00916">
    <property type="entry name" value="2A0604s01"/>
    <property type="match status" value="1"/>
</dbReference>
<dbReference type="Pfam" id="PF02355">
    <property type="entry name" value="SecD_SecF_C"/>
    <property type="match status" value="2"/>
</dbReference>
<feature type="transmembrane region" description="Helical" evidence="9">
    <location>
        <begin position="1290"/>
        <end position="1313"/>
    </location>
</feature>
<feature type="transmembrane region" description="Helical" evidence="9">
    <location>
        <begin position="1003"/>
        <end position="1027"/>
    </location>
</feature>
<evidence type="ECO:0000256" key="6">
    <source>
        <dbReference type="ARBA" id="ARBA00022989"/>
    </source>
</evidence>
<dbReference type="PRINTS" id="PR01755">
    <property type="entry name" value="SECFTRNLCASE"/>
</dbReference>
<dbReference type="InterPro" id="IPR055344">
    <property type="entry name" value="SecD_SecF_C_bact"/>
</dbReference>
<feature type="transmembrane region" description="Helical" evidence="9">
    <location>
        <begin position="1260"/>
        <end position="1284"/>
    </location>
</feature>
<dbReference type="Pfam" id="PF07549">
    <property type="entry name" value="Sec_GG"/>
    <property type="match status" value="1"/>
</dbReference>
<dbReference type="InterPro" id="IPR054384">
    <property type="entry name" value="SecDF_P1_head"/>
</dbReference>
<evidence type="ECO:0000256" key="3">
    <source>
        <dbReference type="ARBA" id="ARBA00022475"/>
    </source>
</evidence>
<dbReference type="EMBL" id="LN847051">
    <property type="protein sequence ID" value="CRI42678.1"/>
    <property type="molecule type" value="Genomic_DNA"/>
</dbReference>
<feature type="domain" description="Protein export membrane protein SecD/SecF C-terminal" evidence="10">
    <location>
        <begin position="892"/>
        <end position="1062"/>
    </location>
</feature>
<evidence type="ECO:0000256" key="1">
    <source>
        <dbReference type="ARBA" id="ARBA00004651"/>
    </source>
</evidence>
<dbReference type="SUPFAM" id="SSF82866">
    <property type="entry name" value="Multidrug efflux transporter AcrB transmembrane domain"/>
    <property type="match status" value="2"/>
</dbReference>
<evidence type="ECO:0000259" key="10">
    <source>
        <dbReference type="Pfam" id="PF02355"/>
    </source>
</evidence>
<dbReference type="GO" id="GO:0005886">
    <property type="term" value="C:plasma membrane"/>
    <property type="evidence" value="ECO:0007669"/>
    <property type="project" value="UniProtKB-SubCell"/>
</dbReference>
<feature type="domain" description="Protein export membrane protein SecD/SecF C-terminal" evidence="10">
    <location>
        <begin position="1216"/>
        <end position="1396"/>
    </location>
</feature>
<dbReference type="InterPro" id="IPR048634">
    <property type="entry name" value="SecD_SecF_C"/>
</dbReference>
<keyword evidence="7" id="KW-0811">Translocation</keyword>
<dbReference type="InterPro" id="IPR022646">
    <property type="entry name" value="SecD/SecF_CS"/>
</dbReference>
<organism evidence="12">
    <name type="scientific">Chlamydia pneumoniae</name>
    <name type="common">Chlamydophila pneumoniae</name>
    <dbReference type="NCBI Taxonomy" id="83558"/>
    <lineage>
        <taxon>Bacteria</taxon>
        <taxon>Pseudomonadati</taxon>
        <taxon>Chlamydiota</taxon>
        <taxon>Chlamydiia</taxon>
        <taxon>Chlamydiales</taxon>
        <taxon>Chlamydiaceae</taxon>
        <taxon>Chlamydia/Chlamydophila group</taxon>
        <taxon>Chlamydia</taxon>
    </lineage>
</organism>
<dbReference type="PANTHER" id="PTHR30081">
    <property type="entry name" value="PROTEIN-EXPORT MEMBRANE PROTEIN SEC"/>
    <property type="match status" value="1"/>
</dbReference>
<evidence type="ECO:0000256" key="7">
    <source>
        <dbReference type="ARBA" id="ARBA00023010"/>
    </source>
</evidence>
<dbReference type="Pfam" id="PF22599">
    <property type="entry name" value="SecDF_P1_head"/>
    <property type="match status" value="1"/>
</dbReference>
<dbReference type="Gene3D" id="1.20.1640.10">
    <property type="entry name" value="Multidrug efflux transporter AcrB transmembrane domain"/>
    <property type="match status" value="2"/>
</dbReference>
<evidence type="ECO:0000259" key="11">
    <source>
        <dbReference type="Pfam" id="PF22599"/>
    </source>
</evidence>
<keyword evidence="6 9" id="KW-1133">Transmembrane helix</keyword>
<feature type="transmembrane region" description="Helical" evidence="9">
    <location>
        <begin position="1090"/>
        <end position="1110"/>
    </location>
</feature>
<evidence type="ECO:0000256" key="4">
    <source>
        <dbReference type="ARBA" id="ARBA00022692"/>
    </source>
</evidence>
<sequence length="1402" mass="156787">MKQKVKRNFAIIICVFALALYYVLPTCLYYAKPLDKKIDGNEAEHIIKSFTKQAQQVRKDVIPRVSAILSSLHLRGHIQQHPAIPDIVSVRFKRGEDAEDFIGNLVHGEPNVPIKSSRLHVVGYSREHDDHVIQVASSINTSLVESDFSFVSYSSENEQEIASSILQRVYSACTFPKQKDCSCSYPSIWETAPKEQLLQYAKNLSSGFEVFSSRLSAFCQQSFSSNQDRLAFLSRLSSLSNDAAIDVEDQKLLKSVYETLSQTACIRSLDCPYIEGLRLDCSESSLFFSSIEYCPKERKIFLTLHSDLLAQRTSLSKEQRLDFDSRLAVEKQKLSKNLTVQVEDYNDGFSFQWMDKDTQGKIILQGERLLQGIAEHLTALTLHRPAAESCDLIPENFPVFCRQPRESEAFGCYIFSPNTDCKHFSKGSVYILLKGLRSIVAKYQQGGGKELQSFEKDLQNLYNCFSHTEAISWTLGEDQVLEIRHPLQQFLDVWGEGFVIGKEGCAFLEVKDIKDRLATVNQIEKNRQSDLVRWHEQYRHAKCSMDLQERLSAPIPYQNLFLENMKLNMRKFSRGENILRLGIDFVGGRQLLLSFKDHQGKQLTDKEDILKVSDELYARLNKLGVSEIELRREGDYIHLSVPGSSTISSSEILGTSKMSFHVVNERFSSYSASRYEVQRFLDYLWFTSQAQGKTSPEEINTFASALFNEEVDVPPSVHEAITKLKSEGLAFSPSGCETPSTDLDTTFSMIAIGKDAEQKANPLVIVFRNYALDGASLKDIRPEFAAGEGYVLNFSVKDTSPKKMAEKLSPTESFHTWTSAYCQEGISGTANGQYSANRGWRMAVVIDGYMVSSPILNVPLKNHASVSGKFTHREVSKLASDLKSGAMSFVPEVLSEETISSDLGKKQCTQGIISACCGLAMLIVLMSVYYRFGGVIASGAVLLNLLLIWAALQYLDAPLTLSGLAGIVLAMGMAVDANVLVFERIREEFLLSQSLKKSVEKGYTKAFGAIFDSNLTTVLASALLFFLDTGPIKGFALTLILGIFSSMFTALFMTKFFFMLWMNKTQHTQLHMMNKFVGIKHDFLGGCKKLWAVSGSVFLLGCVALGFGAWNSVLGMDFKGGYAFTFNPKEHGISDVAQMRGKVVHKLQEAGLSSRDFRIQTFGSSEKIKIYFSDKALSYTKADTSLSPKINDHELALAVGLLSETGLDFSTETLNETQNFWSKVSSKLSKKMRYQATIGLLGALAIILLYVSLRFEWQYAFSAVCALIHDLLATCAVLFIAHFFLKKIQIDLQAIGALMTVLGYSLNNTLIIFDRIREDRQANLFTPMHVLVNDALQKTFSRTVMTTATTLSVLLMLLFIGGSSVFNFAFIMTIGILLGTLSSLYIAPPLLLFMVRKENRSK</sequence>
<keyword evidence="4 9" id="KW-0812">Transmembrane</keyword>
<keyword evidence="2" id="KW-0813">Transport</keyword>
<comment type="subcellular location">
    <subcellularLocation>
        <location evidence="1">Cell membrane</location>
        <topology evidence="1">Multi-pass membrane protein</topology>
    </subcellularLocation>
</comment>
<dbReference type="NCBIfam" id="TIGR00966">
    <property type="entry name" value="transloc_SecF"/>
    <property type="match status" value="1"/>
</dbReference>
<dbReference type="Gene3D" id="3.30.70.3400">
    <property type="match status" value="1"/>
</dbReference>
<dbReference type="NCBIfam" id="TIGR01129">
    <property type="entry name" value="secD"/>
    <property type="match status" value="1"/>
</dbReference>